<comment type="caution">
    <text evidence="1">The sequence shown here is derived from an EMBL/GenBank/DDBJ whole genome shotgun (WGS) entry which is preliminary data.</text>
</comment>
<sequence length="44" mass="4927">MEQRETTPETAYEAPELVEIGEFAELTLGGGYFFFEASDYFGLA</sequence>
<dbReference type="EMBL" id="VJZC01000003">
    <property type="protein sequence ID" value="MPY55801.1"/>
    <property type="molecule type" value="Genomic_DNA"/>
</dbReference>
<gene>
    <name evidence="1" type="ORF">FNH08_00920</name>
</gene>
<dbReference type="AlphaFoldDB" id="A0A5N8X8K0"/>
<protein>
    <submittedName>
        <fullName evidence="1">Lasso RiPP family leader peptide-containing protein</fullName>
    </submittedName>
</protein>
<proteinExistence type="predicted"/>
<reference evidence="1 2" key="1">
    <citation type="submission" date="2019-07" db="EMBL/GenBank/DDBJ databases">
        <title>New species of Amycolatopsis and Streptomyces.</title>
        <authorList>
            <person name="Duangmal K."/>
            <person name="Teo W.F.A."/>
            <person name="Lipun K."/>
        </authorList>
    </citation>
    <scope>NUCLEOTIDE SEQUENCE [LARGE SCALE GENOMIC DNA]</scope>
    <source>
        <strain evidence="1 2">NBRC 106415</strain>
    </source>
</reference>
<name>A0A5N8X8K0_9ACTN</name>
<dbReference type="RefSeq" id="WP_152769284.1">
    <property type="nucleotide sequence ID" value="NZ_VJZC01000003.1"/>
</dbReference>
<evidence type="ECO:0000313" key="2">
    <source>
        <dbReference type="Proteomes" id="UP000400924"/>
    </source>
</evidence>
<organism evidence="1 2">
    <name type="scientific">Streptomyces spongiae</name>
    <dbReference type="NCBI Taxonomy" id="565072"/>
    <lineage>
        <taxon>Bacteria</taxon>
        <taxon>Bacillati</taxon>
        <taxon>Actinomycetota</taxon>
        <taxon>Actinomycetes</taxon>
        <taxon>Kitasatosporales</taxon>
        <taxon>Streptomycetaceae</taxon>
        <taxon>Streptomyces</taxon>
    </lineage>
</organism>
<keyword evidence="2" id="KW-1185">Reference proteome</keyword>
<evidence type="ECO:0000313" key="1">
    <source>
        <dbReference type="EMBL" id="MPY55801.1"/>
    </source>
</evidence>
<dbReference type="Proteomes" id="UP000400924">
    <property type="component" value="Unassembled WGS sequence"/>
</dbReference>
<accession>A0A5N8X8K0</accession>
<dbReference type="NCBIfam" id="NF033521">
    <property type="entry name" value="lasso_leader_L3"/>
    <property type="match status" value="1"/>
</dbReference>